<keyword evidence="2" id="KW-1185">Reference proteome</keyword>
<protein>
    <recommendedName>
        <fullName evidence="3">DUF3618 domain-containing protein</fullName>
    </recommendedName>
</protein>
<dbReference type="Proteomes" id="UP001602119">
    <property type="component" value="Unassembled WGS sequence"/>
</dbReference>
<accession>A0ABW6VAZ4</accession>
<evidence type="ECO:0008006" key="3">
    <source>
        <dbReference type="Google" id="ProtNLM"/>
    </source>
</evidence>
<sequence>MSQPQDQMVPNPRRQALEQKLAEARTRIALEDEIRATPAEIRSPARRFM</sequence>
<comment type="caution">
    <text evidence="1">The sequence shown here is derived from an EMBL/GenBank/DDBJ whole genome shotgun (WGS) entry which is preliminary data.</text>
</comment>
<evidence type="ECO:0000313" key="2">
    <source>
        <dbReference type="Proteomes" id="UP001602119"/>
    </source>
</evidence>
<dbReference type="EMBL" id="JBIAXI010000018">
    <property type="protein sequence ID" value="MFF4776487.1"/>
    <property type="molecule type" value="Genomic_DNA"/>
</dbReference>
<organism evidence="1 2">
    <name type="scientific">Microtetraspora fusca</name>
    <dbReference type="NCBI Taxonomy" id="1997"/>
    <lineage>
        <taxon>Bacteria</taxon>
        <taxon>Bacillati</taxon>
        <taxon>Actinomycetota</taxon>
        <taxon>Actinomycetes</taxon>
        <taxon>Streptosporangiales</taxon>
        <taxon>Streptosporangiaceae</taxon>
        <taxon>Microtetraspora</taxon>
    </lineage>
</organism>
<evidence type="ECO:0000313" key="1">
    <source>
        <dbReference type="EMBL" id="MFF4776487.1"/>
    </source>
</evidence>
<reference evidence="1 2" key="1">
    <citation type="submission" date="2024-10" db="EMBL/GenBank/DDBJ databases">
        <title>The Natural Products Discovery Center: Release of the First 8490 Sequenced Strains for Exploring Actinobacteria Biosynthetic Diversity.</title>
        <authorList>
            <person name="Kalkreuter E."/>
            <person name="Kautsar S.A."/>
            <person name="Yang D."/>
            <person name="Bader C.D."/>
            <person name="Teijaro C.N."/>
            <person name="Fluegel L."/>
            <person name="Davis C.M."/>
            <person name="Simpson J.R."/>
            <person name="Lauterbach L."/>
            <person name="Steele A.D."/>
            <person name="Gui C."/>
            <person name="Meng S."/>
            <person name="Li G."/>
            <person name="Viehrig K."/>
            <person name="Ye F."/>
            <person name="Su P."/>
            <person name="Kiefer A.F."/>
            <person name="Nichols A."/>
            <person name="Cepeda A.J."/>
            <person name="Yan W."/>
            <person name="Fan B."/>
            <person name="Jiang Y."/>
            <person name="Adhikari A."/>
            <person name="Zheng C.-J."/>
            <person name="Schuster L."/>
            <person name="Cowan T.M."/>
            <person name="Smanski M.J."/>
            <person name="Chevrette M.G."/>
            <person name="De Carvalho L.P.S."/>
            <person name="Shen B."/>
        </authorList>
    </citation>
    <scope>NUCLEOTIDE SEQUENCE [LARGE SCALE GENOMIC DNA]</scope>
    <source>
        <strain evidence="1 2">NPDC001281</strain>
    </source>
</reference>
<dbReference type="RefSeq" id="WP_157546181.1">
    <property type="nucleotide sequence ID" value="NZ_BBYK01000073.1"/>
</dbReference>
<gene>
    <name evidence="1" type="ORF">ACFY05_26860</name>
</gene>
<proteinExistence type="predicted"/>
<name>A0ABW6VAZ4_MICFU</name>